<reference evidence="1" key="1">
    <citation type="submission" date="2023-04" db="EMBL/GenBank/DDBJ databases">
        <title>Draft Genome sequencing of Naganishia species isolated from polar environments using Oxford Nanopore Technology.</title>
        <authorList>
            <person name="Leo P."/>
            <person name="Venkateswaran K."/>
        </authorList>
    </citation>
    <scope>NUCLEOTIDE SEQUENCE</scope>
    <source>
        <strain evidence="1">MNA-CCFEE 5262</strain>
    </source>
</reference>
<sequence>MDSLNTARRRGHNLAEEEPLSLGQGLHDAIADSFALSTQSTPVRPSTSYVALDSIWDGIRLSTKEMMFYRQYGHLPRDKTSTHDLNGKEIPRDWFYHTIFFAKRGEQHLGCPGVVLPDEEAQYFTDTDAFLVESLAPRIQMAEPCSFLRIHKLTVAVLTSTGYCGKVSDATCGSEENEPVTSPEALIASQDDAPPPPLLTDIANDLEASTNNDLPNEDAKRNRNKTSAIPKTSPSSATNPSSFSGEESATSARSMDVDPPFEEDR</sequence>
<dbReference type="Proteomes" id="UP001230649">
    <property type="component" value="Unassembled WGS sequence"/>
</dbReference>
<evidence type="ECO:0000313" key="2">
    <source>
        <dbReference type="Proteomes" id="UP001230649"/>
    </source>
</evidence>
<proteinExistence type="predicted"/>
<comment type="caution">
    <text evidence="1">The sequence shown here is derived from an EMBL/GenBank/DDBJ whole genome shotgun (WGS) entry which is preliminary data.</text>
</comment>
<organism evidence="1 2">
    <name type="scientific">Naganishia adeliensis</name>
    <dbReference type="NCBI Taxonomy" id="92952"/>
    <lineage>
        <taxon>Eukaryota</taxon>
        <taxon>Fungi</taxon>
        <taxon>Dikarya</taxon>
        <taxon>Basidiomycota</taxon>
        <taxon>Agaricomycotina</taxon>
        <taxon>Tremellomycetes</taxon>
        <taxon>Filobasidiales</taxon>
        <taxon>Filobasidiaceae</taxon>
        <taxon>Naganishia</taxon>
    </lineage>
</organism>
<dbReference type="EMBL" id="JASBWS010000105">
    <property type="protein sequence ID" value="KAJ9097327.1"/>
    <property type="molecule type" value="Genomic_DNA"/>
</dbReference>
<name>A0ACC2VDE6_9TREE</name>
<accession>A0ACC2VDE6</accession>
<keyword evidence="2" id="KW-1185">Reference proteome</keyword>
<gene>
    <name evidence="1" type="ORF">QFC20_006240</name>
</gene>
<protein>
    <submittedName>
        <fullName evidence="1">Uncharacterized protein</fullName>
    </submittedName>
</protein>
<evidence type="ECO:0000313" key="1">
    <source>
        <dbReference type="EMBL" id="KAJ9097327.1"/>
    </source>
</evidence>